<evidence type="ECO:0000256" key="1">
    <source>
        <dbReference type="PROSITE-ProRule" id="PRU00221"/>
    </source>
</evidence>
<dbReference type="GO" id="GO:0016226">
    <property type="term" value="P:iron-sulfur cluster assembly"/>
    <property type="evidence" value="ECO:0000318"/>
    <property type="project" value="GO_Central"/>
</dbReference>
<dbReference type="InterPro" id="IPR001680">
    <property type="entry name" value="WD40_rpt"/>
</dbReference>
<dbReference type="PROSITE" id="PS50082">
    <property type="entry name" value="WD_REPEATS_2"/>
    <property type="match status" value="2"/>
</dbReference>
<keyword evidence="1" id="KW-0853">WD repeat</keyword>
<dbReference type="EMBL" id="CM009303">
    <property type="protein sequence ID" value="RQP00134.1"/>
    <property type="molecule type" value="Genomic_DNA"/>
</dbReference>
<dbReference type="Gene3D" id="2.130.10.10">
    <property type="entry name" value="YVTN repeat-like/Quinoprotein amine dehydrogenase"/>
    <property type="match status" value="1"/>
</dbReference>
<evidence type="ECO:0000313" key="2">
    <source>
        <dbReference type="EMBL" id="RQP00134.1"/>
    </source>
</evidence>
<dbReference type="STRING" id="3694.A0A3N7FYX3"/>
<dbReference type="GO" id="GO:0097361">
    <property type="term" value="C:cytosolic [4Fe-4S] assembly targeting complex"/>
    <property type="evidence" value="ECO:0000318"/>
    <property type="project" value="GO_Central"/>
</dbReference>
<dbReference type="InParanoid" id="A0A3N7FYX3"/>
<gene>
    <name evidence="2" type="ORF">POPTR_014G136700</name>
</gene>
<dbReference type="PANTHER" id="PTHR19920">
    <property type="entry name" value="WD40 PROTEIN CIAO1"/>
    <property type="match status" value="1"/>
</dbReference>
<dbReference type="InterPro" id="IPR015943">
    <property type="entry name" value="WD40/YVTN_repeat-like_dom_sf"/>
</dbReference>
<keyword evidence="3" id="KW-1185">Reference proteome</keyword>
<reference evidence="2 3" key="1">
    <citation type="journal article" date="2006" name="Science">
        <title>The genome of black cottonwood, Populus trichocarpa (Torr. &amp; Gray).</title>
        <authorList>
            <person name="Tuskan G.A."/>
            <person name="Difazio S."/>
            <person name="Jansson S."/>
            <person name="Bohlmann J."/>
            <person name="Grigoriev I."/>
            <person name="Hellsten U."/>
            <person name="Putnam N."/>
            <person name="Ralph S."/>
            <person name="Rombauts S."/>
            <person name="Salamov A."/>
            <person name="Schein J."/>
            <person name="Sterck L."/>
            <person name="Aerts A."/>
            <person name="Bhalerao R.R."/>
            <person name="Bhalerao R.P."/>
            <person name="Blaudez D."/>
            <person name="Boerjan W."/>
            <person name="Brun A."/>
            <person name="Brunner A."/>
            <person name="Busov V."/>
            <person name="Campbell M."/>
            <person name="Carlson J."/>
            <person name="Chalot M."/>
            <person name="Chapman J."/>
            <person name="Chen G.L."/>
            <person name="Cooper D."/>
            <person name="Coutinho P.M."/>
            <person name="Couturier J."/>
            <person name="Covert S."/>
            <person name="Cronk Q."/>
            <person name="Cunningham R."/>
            <person name="Davis J."/>
            <person name="Degroeve S."/>
            <person name="Dejardin A."/>
            <person name="Depamphilis C."/>
            <person name="Detter J."/>
            <person name="Dirks B."/>
            <person name="Dubchak I."/>
            <person name="Duplessis S."/>
            <person name="Ehlting J."/>
            <person name="Ellis B."/>
            <person name="Gendler K."/>
            <person name="Goodstein D."/>
            <person name="Gribskov M."/>
            <person name="Grimwood J."/>
            <person name="Groover A."/>
            <person name="Gunter L."/>
            <person name="Hamberger B."/>
            <person name="Heinze B."/>
            <person name="Helariutta Y."/>
            <person name="Henrissat B."/>
            <person name="Holligan D."/>
            <person name="Holt R."/>
            <person name="Huang W."/>
            <person name="Islam-Faridi N."/>
            <person name="Jones S."/>
            <person name="Jones-Rhoades M."/>
            <person name="Jorgensen R."/>
            <person name="Joshi C."/>
            <person name="Kangasjarvi J."/>
            <person name="Karlsson J."/>
            <person name="Kelleher C."/>
            <person name="Kirkpatrick R."/>
            <person name="Kirst M."/>
            <person name="Kohler A."/>
            <person name="Kalluri U."/>
            <person name="Larimer F."/>
            <person name="Leebens-Mack J."/>
            <person name="Leple J.C."/>
            <person name="Locascio P."/>
            <person name="Lou Y."/>
            <person name="Lucas S."/>
            <person name="Martin F."/>
            <person name="Montanini B."/>
            <person name="Napoli C."/>
            <person name="Nelson D.R."/>
            <person name="Nelson C."/>
            <person name="Nieminen K."/>
            <person name="Nilsson O."/>
            <person name="Pereda V."/>
            <person name="Peter G."/>
            <person name="Philippe R."/>
            <person name="Pilate G."/>
            <person name="Poliakov A."/>
            <person name="Razumovskaya J."/>
            <person name="Richardson P."/>
            <person name="Rinaldi C."/>
            <person name="Ritland K."/>
            <person name="Rouze P."/>
            <person name="Ryaboy D."/>
            <person name="Schmutz J."/>
            <person name="Schrader J."/>
            <person name="Segerman B."/>
            <person name="Shin H."/>
            <person name="Siddiqui A."/>
            <person name="Sterky F."/>
            <person name="Terry A."/>
            <person name="Tsai C.J."/>
            <person name="Uberbacher E."/>
            <person name="Unneberg P."/>
            <person name="Vahala J."/>
            <person name="Wall K."/>
            <person name="Wessler S."/>
            <person name="Yang G."/>
            <person name="Yin T."/>
            <person name="Douglas C."/>
            <person name="Marra M."/>
            <person name="Sandberg G."/>
            <person name="Van de Peer Y."/>
            <person name="Rokhsar D."/>
        </authorList>
    </citation>
    <scope>NUCLEOTIDE SEQUENCE [LARGE SCALE GENOMIC DNA]</scope>
    <source>
        <strain evidence="3">cv. Nisqually</strain>
    </source>
</reference>
<dbReference type="Pfam" id="PF00400">
    <property type="entry name" value="WD40"/>
    <property type="match status" value="2"/>
</dbReference>
<sequence>MIRQFWKKHTRTVRSCAWSPSGKLLATPSFDDTTATWEINGGDFECVAALEGHENEVKSVPWNASGSLLQTCSRDKTVWIWEVMPGNESECVSVFPRTLKMVKWHPAMDVLFSYDKVKLLISALISTEISFFKNSISAFE</sequence>
<dbReference type="SMART" id="SM00320">
    <property type="entry name" value="WD40"/>
    <property type="match status" value="2"/>
</dbReference>
<evidence type="ECO:0000313" key="3">
    <source>
        <dbReference type="Proteomes" id="UP000006729"/>
    </source>
</evidence>
<organism evidence="2 3">
    <name type="scientific">Populus trichocarpa</name>
    <name type="common">Western balsam poplar</name>
    <name type="synonym">Populus balsamifera subsp. trichocarpa</name>
    <dbReference type="NCBI Taxonomy" id="3694"/>
    <lineage>
        <taxon>Eukaryota</taxon>
        <taxon>Viridiplantae</taxon>
        <taxon>Streptophyta</taxon>
        <taxon>Embryophyta</taxon>
        <taxon>Tracheophyta</taxon>
        <taxon>Spermatophyta</taxon>
        <taxon>Magnoliopsida</taxon>
        <taxon>eudicotyledons</taxon>
        <taxon>Gunneridae</taxon>
        <taxon>Pentapetalae</taxon>
        <taxon>rosids</taxon>
        <taxon>fabids</taxon>
        <taxon>Malpighiales</taxon>
        <taxon>Salicaceae</taxon>
        <taxon>Saliceae</taxon>
        <taxon>Populus</taxon>
    </lineage>
</organism>
<dbReference type="InterPro" id="IPR036322">
    <property type="entry name" value="WD40_repeat_dom_sf"/>
</dbReference>
<name>A0A3N7FYX3_POPTR</name>
<dbReference type="SUPFAM" id="SSF50978">
    <property type="entry name" value="WD40 repeat-like"/>
    <property type="match status" value="1"/>
</dbReference>
<feature type="repeat" description="WD" evidence="1">
    <location>
        <begin position="50"/>
        <end position="83"/>
    </location>
</feature>
<feature type="repeat" description="WD" evidence="1">
    <location>
        <begin position="6"/>
        <end position="40"/>
    </location>
</feature>
<dbReference type="Proteomes" id="UP000006729">
    <property type="component" value="Chromosome 14"/>
</dbReference>
<dbReference type="PROSITE" id="PS50294">
    <property type="entry name" value="WD_REPEATS_REGION"/>
    <property type="match status" value="2"/>
</dbReference>
<dbReference type="PANTHER" id="PTHR19920:SF0">
    <property type="entry name" value="CYTOSOLIC IRON-SULFUR PROTEIN ASSEMBLY PROTEIN CIAO1-RELATED"/>
    <property type="match status" value="1"/>
</dbReference>
<proteinExistence type="predicted"/>
<dbReference type="AlphaFoldDB" id="A0A3N7FYX3"/>
<protein>
    <submittedName>
        <fullName evidence="2">Uncharacterized protein</fullName>
    </submittedName>
</protein>
<accession>A0A3N7FYX3</accession>